<sequence length="219" mass="23896">MTRSLYTLSGASSLLLMFSASAWAQESNELVTQAEQCRVISGRLERLACFDRVFQTPVDEVAIAPKQNVPPSWQRAMQAVAGSEAAMVLVTEGEGKGSNAWVALRALNRITPFEHNAKPVLMVSCIDNLSRVELALPSSVEDARIQISVANAQPEYLRSDDNGVLMSSARGIPAIEMMKAMAREPRLVLRSNSPFADGLQFDASKLNDALSALRERCGW</sequence>
<dbReference type="EMBL" id="KY319183">
    <property type="protein sequence ID" value="ARK19375.1"/>
    <property type="molecule type" value="Genomic_DNA"/>
</dbReference>
<keyword evidence="1" id="KW-0732">Signal</keyword>
<protein>
    <submittedName>
        <fullName evidence="2">Type VI secretion protein VasI</fullName>
    </submittedName>
</protein>
<organism evidence="2">
    <name type="scientific">Vibrio fluvialis</name>
    <dbReference type="NCBI Taxonomy" id="676"/>
    <lineage>
        <taxon>Bacteria</taxon>
        <taxon>Pseudomonadati</taxon>
        <taxon>Pseudomonadota</taxon>
        <taxon>Gammaproteobacteria</taxon>
        <taxon>Vibrionales</taxon>
        <taxon>Vibrionaceae</taxon>
        <taxon>Vibrio</taxon>
    </lineage>
</organism>
<dbReference type="AlphaFoldDB" id="A0A1W6EUH7"/>
<gene>
    <name evidence="2" type="primary">vasI</name>
</gene>
<dbReference type="NCBIfam" id="TIGR03360">
    <property type="entry name" value="VI_minor_1"/>
    <property type="match status" value="1"/>
</dbReference>
<feature type="signal peptide" evidence="1">
    <location>
        <begin position="1"/>
        <end position="24"/>
    </location>
</feature>
<feature type="chain" id="PRO_5013207268" evidence="1">
    <location>
        <begin position="25"/>
        <end position="219"/>
    </location>
</feature>
<evidence type="ECO:0000313" key="2">
    <source>
        <dbReference type="EMBL" id="ARK19375.1"/>
    </source>
</evidence>
<dbReference type="Pfam" id="PF11319">
    <property type="entry name" value="VasI"/>
    <property type="match status" value="1"/>
</dbReference>
<name>A0A1W6EUH7_VIBFL</name>
<reference evidence="2" key="1">
    <citation type="journal article" date="2017" name="Front. Microbiol.">
        <title>Functional Characterization and Conditional Regulation of the Type VI Secretion System in Vibrio fluvialis.</title>
        <authorList>
            <person name="Huang Y."/>
            <person name="Du P."/>
            <person name="Zhao M."/>
            <person name="Liu W."/>
            <person name="Du Y."/>
            <person name="Diao B."/>
            <person name="Li J."/>
            <person name="Kan B."/>
            <person name="Liang W."/>
        </authorList>
    </citation>
    <scope>NUCLEOTIDE SEQUENCE</scope>
    <source>
        <strain evidence="2">85003</strain>
    </source>
</reference>
<evidence type="ECO:0000256" key="1">
    <source>
        <dbReference type="SAM" id="SignalP"/>
    </source>
</evidence>
<proteinExistence type="predicted"/>
<accession>A0A1W6EUH7</accession>
<dbReference type="InterPro" id="IPR017738">
    <property type="entry name" value="T6SS-assoc_VCA0118"/>
</dbReference>